<dbReference type="OrthoDB" id="9913953at2"/>
<evidence type="ECO:0000313" key="2">
    <source>
        <dbReference type="Proteomes" id="UP000199501"/>
    </source>
</evidence>
<dbReference type="RefSeq" id="WP_091456957.1">
    <property type="nucleotide sequence ID" value="NZ_FMZZ01000020.1"/>
</dbReference>
<organism evidence="1 2">
    <name type="scientific">Actinokineospora iranica</name>
    <dbReference type="NCBI Taxonomy" id="1271860"/>
    <lineage>
        <taxon>Bacteria</taxon>
        <taxon>Bacillati</taxon>
        <taxon>Actinomycetota</taxon>
        <taxon>Actinomycetes</taxon>
        <taxon>Pseudonocardiales</taxon>
        <taxon>Pseudonocardiaceae</taxon>
        <taxon>Actinokineospora</taxon>
    </lineage>
</organism>
<dbReference type="AlphaFoldDB" id="A0A1G6Y999"/>
<reference evidence="2" key="1">
    <citation type="submission" date="2016-10" db="EMBL/GenBank/DDBJ databases">
        <authorList>
            <person name="Varghese N."/>
            <person name="Submissions S."/>
        </authorList>
    </citation>
    <scope>NUCLEOTIDE SEQUENCE [LARGE SCALE GENOMIC DNA]</scope>
    <source>
        <strain evidence="2">IBRC-M 10403</strain>
    </source>
</reference>
<sequence>MHITITGAEITDEHGLGPCYRITQRTDHGTELYILPRSAVAADMELYGVDDPLHVLDWRLHGYRATSPTHLDPSLREAVEAQRVQAIAREGRAHLAAGHATQPRTLAADLGHTDAEVDRLKTHARRLRDIHTAAIKTDVHITDDNGYAALRALVLADANTIETERARYREQLDVPLNA</sequence>
<protein>
    <submittedName>
        <fullName evidence="1">Uncharacterized protein</fullName>
    </submittedName>
</protein>
<accession>A0A1G6Y999</accession>
<name>A0A1G6Y999_9PSEU</name>
<gene>
    <name evidence="1" type="ORF">SAMN05216174_12093</name>
</gene>
<proteinExistence type="predicted"/>
<evidence type="ECO:0000313" key="1">
    <source>
        <dbReference type="EMBL" id="SDD86821.1"/>
    </source>
</evidence>
<keyword evidence="2" id="KW-1185">Reference proteome</keyword>
<dbReference type="STRING" id="1271860.SAMN05216174_12093"/>
<dbReference type="Proteomes" id="UP000199501">
    <property type="component" value="Unassembled WGS sequence"/>
</dbReference>
<dbReference type="EMBL" id="FMZZ01000020">
    <property type="protein sequence ID" value="SDD86821.1"/>
    <property type="molecule type" value="Genomic_DNA"/>
</dbReference>